<dbReference type="PRINTS" id="PR00082">
    <property type="entry name" value="GLFDHDRGNASE"/>
</dbReference>
<comment type="similarity">
    <text evidence="2 8">Belongs to the Glu/Leu/Phe/Val dehydrogenases family.</text>
</comment>
<evidence type="ECO:0000256" key="5">
    <source>
        <dbReference type="ARBA" id="ARBA00023128"/>
    </source>
</evidence>
<dbReference type="PANTHER" id="PTHR11606">
    <property type="entry name" value="GLUTAMATE DEHYDROGENASE"/>
    <property type="match status" value="1"/>
</dbReference>
<dbReference type="Pfam" id="PF02812">
    <property type="entry name" value="ELFV_dehydrog_N"/>
    <property type="match status" value="1"/>
</dbReference>
<dbReference type="InterPro" id="IPR006096">
    <property type="entry name" value="Glu/Leu/Phe/Val/Trp_DH_C"/>
</dbReference>
<dbReference type="InterPro" id="IPR046346">
    <property type="entry name" value="Aminoacid_DH-like_N_sf"/>
</dbReference>
<keyword evidence="10" id="KW-1185">Reference proteome</keyword>
<dbReference type="GeneID" id="106053272"/>
<dbReference type="InterPro" id="IPR033524">
    <property type="entry name" value="Glu/Leu/Phe/Val_DH_AS"/>
</dbReference>
<dbReference type="AlphaFoldDB" id="A0A9W2YJU0"/>
<dbReference type="InterPro" id="IPR006095">
    <property type="entry name" value="Glu/Leu/Phe/Val/Trp_DH"/>
</dbReference>
<comment type="subcellular location">
    <subcellularLocation>
        <location evidence="1">Mitochondrion</location>
    </subcellularLocation>
</comment>
<dbReference type="RefSeq" id="XP_055863066.1">
    <property type="nucleotide sequence ID" value="XM_056007091.1"/>
</dbReference>
<dbReference type="GO" id="GO:0006538">
    <property type="term" value="P:L-glutamate catabolic process"/>
    <property type="evidence" value="ECO:0007669"/>
    <property type="project" value="TreeGrafter"/>
</dbReference>
<evidence type="ECO:0000256" key="7">
    <source>
        <dbReference type="ARBA" id="ARBA00048577"/>
    </source>
</evidence>
<dbReference type="InterPro" id="IPR036291">
    <property type="entry name" value="NAD(P)-bd_dom_sf"/>
</dbReference>
<comment type="catalytic activity">
    <reaction evidence="6">
        <text>L-glutamate + NAD(+) + H2O = 2-oxoglutarate + NH4(+) + NADH + H(+)</text>
        <dbReference type="Rhea" id="RHEA:15133"/>
        <dbReference type="ChEBI" id="CHEBI:15377"/>
        <dbReference type="ChEBI" id="CHEBI:15378"/>
        <dbReference type="ChEBI" id="CHEBI:16810"/>
        <dbReference type="ChEBI" id="CHEBI:28938"/>
        <dbReference type="ChEBI" id="CHEBI:29985"/>
        <dbReference type="ChEBI" id="CHEBI:57540"/>
        <dbReference type="ChEBI" id="CHEBI:57945"/>
        <dbReference type="EC" id="1.4.1.3"/>
    </reaction>
</comment>
<evidence type="ECO:0000313" key="10">
    <source>
        <dbReference type="Proteomes" id="UP001165740"/>
    </source>
</evidence>
<sequence length="618" mass="68188">MFTAYLMTSGSKLLAKSVHFLAQLRGLQLLELSQACWLLNTYAFSFRLRPRLFHRGVALPRCLLPVSGRCCSVDSWGSDSGWLLLHNMNLGQRMPLCTTPANRASSSKPIKPGTSVVGEENLPFTKQIDRFFDKAAALLEERLIEQYTQQLNPNLTLTQKRNLIKGILTSIRSCSHLLTLNFPIKRDNGTTEIIKAFRAQHKQHRTPSKGGIRFNPDVDVDEVTALAALMTYKCAVVNVPFGGAKAGVKIDPKKYSRNELEKITRTLTLELAKKGFIGPSIDVPAPDMGTTQREMSWIADTYATTIGYRDINARACVTGKPITQGGIHGRVSATGQGIFYGIKNFIMNADYMDSIGLTPGFHQKDFIVQGFGNVGYHAARYLNKAGSLLIGVADRDASLYKKEGIDPVQLNEYKMKTGSISGYPEAEPYEGNLLTQDCDLLIPAATEKQITAEIAPLIKAKIIAEGANGPITPAADAILIDRKVLVIPDLYINAGGVTVSYFEYLKNLNHVSFGRLTFKYERDANYHLLQSVQKSLNNWVGNEGKMIDVTPSEEFKARIAGASEKDIVKAGLEQTMERSAGDIMAAAKLYNLGLDLRTAAYVLAVEKLYTSYRYSSFL</sequence>
<dbReference type="Pfam" id="PF00208">
    <property type="entry name" value="ELFV_dehydrog"/>
    <property type="match status" value="1"/>
</dbReference>
<dbReference type="InterPro" id="IPR006097">
    <property type="entry name" value="Glu/Leu/Phe/Val/Trp_DH_dimer"/>
</dbReference>
<evidence type="ECO:0000256" key="1">
    <source>
        <dbReference type="ARBA" id="ARBA00004173"/>
    </source>
</evidence>
<dbReference type="InterPro" id="IPR033922">
    <property type="entry name" value="NAD_bind_Glu_DH"/>
</dbReference>
<dbReference type="Gene3D" id="3.40.50.720">
    <property type="entry name" value="NAD(P)-binding Rossmann-like Domain"/>
    <property type="match status" value="1"/>
</dbReference>
<comment type="catalytic activity">
    <reaction evidence="7">
        <text>L-glutamate + NADP(+) + H2O = 2-oxoglutarate + NH4(+) + NADPH + H(+)</text>
        <dbReference type="Rhea" id="RHEA:11612"/>
        <dbReference type="ChEBI" id="CHEBI:15377"/>
        <dbReference type="ChEBI" id="CHEBI:15378"/>
        <dbReference type="ChEBI" id="CHEBI:16810"/>
        <dbReference type="ChEBI" id="CHEBI:28938"/>
        <dbReference type="ChEBI" id="CHEBI:29985"/>
        <dbReference type="ChEBI" id="CHEBI:57783"/>
        <dbReference type="ChEBI" id="CHEBI:58349"/>
        <dbReference type="EC" id="1.4.1.3"/>
    </reaction>
</comment>
<dbReference type="Gene3D" id="3.40.50.10860">
    <property type="entry name" value="Leucine Dehydrogenase, chain A, domain 1"/>
    <property type="match status" value="1"/>
</dbReference>
<dbReference type="SUPFAM" id="SSF53223">
    <property type="entry name" value="Aminoacid dehydrogenase-like, N-terminal domain"/>
    <property type="match status" value="1"/>
</dbReference>
<dbReference type="SMART" id="SM00839">
    <property type="entry name" value="ELFV_dehydrog"/>
    <property type="match status" value="1"/>
</dbReference>
<dbReference type="Gene3D" id="1.10.287.140">
    <property type="match status" value="1"/>
</dbReference>
<dbReference type="PROSITE" id="PS00074">
    <property type="entry name" value="GLFV_DEHYDROGENASE"/>
    <property type="match status" value="1"/>
</dbReference>
<dbReference type="CDD" id="cd01076">
    <property type="entry name" value="NAD_bind_1_Glu_DH"/>
    <property type="match status" value="1"/>
</dbReference>
<keyword evidence="5" id="KW-0496">Mitochondrion</keyword>
<dbReference type="Proteomes" id="UP001165740">
    <property type="component" value="Chromosome 12"/>
</dbReference>
<protein>
    <recommendedName>
        <fullName evidence="3">glutamate dehydrogenase [NAD(P)(+)]</fullName>
        <ecNumber evidence="3">1.4.1.3</ecNumber>
    </recommendedName>
</protein>
<dbReference type="SUPFAM" id="SSF51735">
    <property type="entry name" value="NAD(P)-binding Rossmann-fold domains"/>
    <property type="match status" value="1"/>
</dbReference>
<evidence type="ECO:0000256" key="4">
    <source>
        <dbReference type="ARBA" id="ARBA00023002"/>
    </source>
</evidence>
<dbReference type="GO" id="GO:0005739">
    <property type="term" value="C:mitochondrion"/>
    <property type="evidence" value="ECO:0007669"/>
    <property type="project" value="UniProtKB-SubCell"/>
</dbReference>
<evidence type="ECO:0000256" key="6">
    <source>
        <dbReference type="ARBA" id="ARBA00047867"/>
    </source>
</evidence>
<evidence type="ECO:0000256" key="8">
    <source>
        <dbReference type="RuleBase" id="RU004417"/>
    </source>
</evidence>
<name>A0A9W2YJU0_BIOGL</name>
<keyword evidence="4 8" id="KW-0560">Oxidoreductase</keyword>
<accession>A0A9W2YJU0</accession>
<feature type="domain" description="Glutamate/phenylalanine/leucine/valine/L-tryptophan dehydrogenase C-terminal" evidence="9">
    <location>
        <begin position="327"/>
        <end position="616"/>
    </location>
</feature>
<evidence type="ECO:0000256" key="3">
    <source>
        <dbReference type="ARBA" id="ARBA00012889"/>
    </source>
</evidence>
<dbReference type="FunFam" id="3.40.50.720:FF:000100">
    <property type="entry name" value="Glutamate dehydrogenase 1, mitochondrial"/>
    <property type="match status" value="1"/>
</dbReference>
<evidence type="ECO:0000259" key="9">
    <source>
        <dbReference type="SMART" id="SM00839"/>
    </source>
</evidence>
<dbReference type="OMA" id="THSVCIN"/>
<proteinExistence type="inferred from homology"/>
<organism evidence="10 11">
    <name type="scientific">Biomphalaria glabrata</name>
    <name type="common">Bloodfluke planorb</name>
    <name type="synonym">Freshwater snail</name>
    <dbReference type="NCBI Taxonomy" id="6526"/>
    <lineage>
        <taxon>Eukaryota</taxon>
        <taxon>Metazoa</taxon>
        <taxon>Spiralia</taxon>
        <taxon>Lophotrochozoa</taxon>
        <taxon>Mollusca</taxon>
        <taxon>Gastropoda</taxon>
        <taxon>Heterobranchia</taxon>
        <taxon>Euthyneura</taxon>
        <taxon>Panpulmonata</taxon>
        <taxon>Hygrophila</taxon>
        <taxon>Lymnaeoidea</taxon>
        <taxon>Planorbidae</taxon>
        <taxon>Biomphalaria</taxon>
    </lineage>
</organism>
<dbReference type="GO" id="GO:0004352">
    <property type="term" value="F:glutamate dehydrogenase (NAD+) activity"/>
    <property type="evidence" value="ECO:0007669"/>
    <property type="project" value="TreeGrafter"/>
</dbReference>
<reference evidence="11" key="1">
    <citation type="submission" date="2025-08" db="UniProtKB">
        <authorList>
            <consortium name="RefSeq"/>
        </authorList>
    </citation>
    <scope>IDENTIFICATION</scope>
</reference>
<dbReference type="PANTHER" id="PTHR11606:SF13">
    <property type="entry name" value="GLUTAMATE DEHYDROGENASE 1, MITOCHONDRIAL"/>
    <property type="match status" value="1"/>
</dbReference>
<dbReference type="EC" id="1.4.1.3" evidence="3"/>
<evidence type="ECO:0000256" key="2">
    <source>
        <dbReference type="ARBA" id="ARBA00006382"/>
    </source>
</evidence>
<dbReference type="OrthoDB" id="6718861at2759"/>
<gene>
    <name evidence="11" type="primary">LOC106053272</name>
</gene>
<evidence type="ECO:0000313" key="11">
    <source>
        <dbReference type="RefSeq" id="XP_055863066.1"/>
    </source>
</evidence>